<evidence type="ECO:0000256" key="6">
    <source>
        <dbReference type="PIRNR" id="PIRNR018267"/>
    </source>
</evidence>
<comment type="similarity">
    <text evidence="6">Belongs to the vsr family.</text>
</comment>
<gene>
    <name evidence="8" type="ORF">BECKUNK1418G_GA0071005_10037</name>
    <name evidence="9" type="ORF">BECKUNK1418H_GA0071006_10078</name>
</gene>
<feature type="region of interest" description="Disordered" evidence="7">
    <location>
        <begin position="1"/>
        <end position="26"/>
    </location>
</feature>
<evidence type="ECO:0000256" key="5">
    <source>
        <dbReference type="ARBA" id="ARBA00023204"/>
    </source>
</evidence>
<dbReference type="GO" id="GO:0016787">
    <property type="term" value="F:hydrolase activity"/>
    <property type="evidence" value="ECO:0007669"/>
    <property type="project" value="UniProtKB-KW"/>
</dbReference>
<dbReference type="NCBIfam" id="TIGR00632">
    <property type="entry name" value="vsr"/>
    <property type="match status" value="1"/>
</dbReference>
<dbReference type="PIRSF" id="PIRSF018267">
    <property type="entry name" value="VSR_endonuc"/>
    <property type="match status" value="1"/>
</dbReference>
<dbReference type="AlphaFoldDB" id="A0A450ZX47"/>
<protein>
    <recommendedName>
        <fullName evidence="6">Very short patch repair endonuclease</fullName>
        <ecNumber evidence="6">3.1.-.-</ecNumber>
    </recommendedName>
</protein>
<dbReference type="InterPro" id="IPR004603">
    <property type="entry name" value="DNA_mismatch_endonuc_vsr"/>
</dbReference>
<sequence length="144" mass="17402">MGEIPQASHSDPPPTPERSRLMSRVKGADTKPEWIVRRLLHKMGYRYRLHRKDLPGTPDIVFLARRKAIFVHGCFWHRHEGCRMTTTPKIRSAFWKEKFEANKERDRRKFRELDAMGWGYLVVWECETRNKEDLKHRLWNFLDQ</sequence>
<keyword evidence="3 6" id="KW-0227">DNA damage</keyword>
<organism evidence="8">
    <name type="scientific">Candidatus Kentrum sp. UNK</name>
    <dbReference type="NCBI Taxonomy" id="2126344"/>
    <lineage>
        <taxon>Bacteria</taxon>
        <taxon>Pseudomonadati</taxon>
        <taxon>Pseudomonadota</taxon>
        <taxon>Gammaproteobacteria</taxon>
        <taxon>Candidatus Kentrum</taxon>
    </lineage>
</organism>
<dbReference type="GO" id="GO:0004519">
    <property type="term" value="F:endonuclease activity"/>
    <property type="evidence" value="ECO:0007669"/>
    <property type="project" value="UniProtKB-KW"/>
</dbReference>
<dbReference type="Gene3D" id="3.40.960.10">
    <property type="entry name" value="VSR Endonuclease"/>
    <property type="match status" value="1"/>
</dbReference>
<proteinExistence type="inferred from homology"/>
<keyword evidence="4 6" id="KW-0378">Hydrolase</keyword>
<dbReference type="Pfam" id="PF03852">
    <property type="entry name" value="Vsr"/>
    <property type="match status" value="1"/>
</dbReference>
<evidence type="ECO:0000256" key="7">
    <source>
        <dbReference type="SAM" id="MobiDB-lite"/>
    </source>
</evidence>
<dbReference type="EMBL" id="CAADGD010000007">
    <property type="protein sequence ID" value="VFK68854.1"/>
    <property type="molecule type" value="Genomic_DNA"/>
</dbReference>
<dbReference type="SUPFAM" id="SSF52980">
    <property type="entry name" value="Restriction endonuclease-like"/>
    <property type="match status" value="1"/>
</dbReference>
<comment type="function">
    <text evidence="6">May nick specific sequences that contain T:G mispairs resulting from m5C-deamination.</text>
</comment>
<name>A0A450ZX47_9GAMM</name>
<reference evidence="8" key="1">
    <citation type="submission" date="2019-02" db="EMBL/GenBank/DDBJ databases">
        <authorList>
            <person name="Gruber-Vodicka R. H."/>
            <person name="Seah K. B. B."/>
        </authorList>
    </citation>
    <scope>NUCLEOTIDE SEQUENCE</scope>
    <source>
        <strain evidence="9">BECK_BY19</strain>
        <strain evidence="8">BECK_BY8</strain>
    </source>
</reference>
<accession>A0A450ZX47</accession>
<evidence type="ECO:0000256" key="1">
    <source>
        <dbReference type="ARBA" id="ARBA00022722"/>
    </source>
</evidence>
<evidence type="ECO:0000256" key="4">
    <source>
        <dbReference type="ARBA" id="ARBA00022801"/>
    </source>
</evidence>
<keyword evidence="2 6" id="KW-0255">Endonuclease</keyword>
<dbReference type="EC" id="3.1.-.-" evidence="6"/>
<evidence type="ECO:0000313" key="8">
    <source>
        <dbReference type="EMBL" id="VFK58369.1"/>
    </source>
</evidence>
<keyword evidence="1 6" id="KW-0540">Nuclease</keyword>
<evidence type="ECO:0000313" key="9">
    <source>
        <dbReference type="EMBL" id="VFK68854.1"/>
    </source>
</evidence>
<evidence type="ECO:0000256" key="2">
    <source>
        <dbReference type="ARBA" id="ARBA00022759"/>
    </source>
</evidence>
<dbReference type="CDD" id="cd00221">
    <property type="entry name" value="Vsr"/>
    <property type="match status" value="1"/>
</dbReference>
<dbReference type="GO" id="GO:0006298">
    <property type="term" value="P:mismatch repair"/>
    <property type="evidence" value="ECO:0007669"/>
    <property type="project" value="UniProtKB-UniRule"/>
</dbReference>
<keyword evidence="5 6" id="KW-0234">DNA repair</keyword>
<dbReference type="InterPro" id="IPR011335">
    <property type="entry name" value="Restrct_endonuc-II-like"/>
</dbReference>
<dbReference type="EMBL" id="CAADFZ010000003">
    <property type="protein sequence ID" value="VFK58369.1"/>
    <property type="molecule type" value="Genomic_DNA"/>
</dbReference>
<evidence type="ECO:0000256" key="3">
    <source>
        <dbReference type="ARBA" id="ARBA00022763"/>
    </source>
</evidence>